<dbReference type="InterPro" id="IPR054722">
    <property type="entry name" value="PolX-like_BBD"/>
</dbReference>
<protein>
    <recommendedName>
        <fullName evidence="1">Retrovirus-related Pol polyprotein from transposon TNT 1-94-like beta-barrel domain-containing protein</fullName>
    </recommendedName>
</protein>
<dbReference type="EMBL" id="LAVV01009117">
    <property type="protein sequence ID" value="KNZ51193.1"/>
    <property type="molecule type" value="Genomic_DNA"/>
</dbReference>
<accession>A0A0L6URL2</accession>
<dbReference type="AlphaFoldDB" id="A0A0L6URL2"/>
<feature type="non-terminal residue" evidence="2">
    <location>
        <position position="71"/>
    </location>
</feature>
<feature type="domain" description="Retrovirus-related Pol polyprotein from transposon TNT 1-94-like beta-barrel" evidence="1">
    <location>
        <begin position="4"/>
        <end position="70"/>
    </location>
</feature>
<dbReference type="VEuPathDB" id="FungiDB:VP01_4053g3"/>
<evidence type="ECO:0000313" key="3">
    <source>
        <dbReference type="Proteomes" id="UP000037035"/>
    </source>
</evidence>
<dbReference type="Proteomes" id="UP000037035">
    <property type="component" value="Unassembled WGS sequence"/>
</dbReference>
<sequence length="71" mass="7506">MNDCGWHMVNDPACFTPIAETNVKISTGGHSNLLYATTIGKATLVNQEGKAIVPDNVLLVPALTQSLISIP</sequence>
<reference evidence="2 3" key="1">
    <citation type="submission" date="2015-08" db="EMBL/GenBank/DDBJ databases">
        <title>Next Generation Sequencing and Analysis of the Genome of Puccinia sorghi L Schw, the Causal Agent of Maize Common Rust.</title>
        <authorList>
            <person name="Rochi L."/>
            <person name="Burguener G."/>
            <person name="Darino M."/>
            <person name="Turjanski A."/>
            <person name="Kreff E."/>
            <person name="Dieguez M.J."/>
            <person name="Sacco F."/>
        </authorList>
    </citation>
    <scope>NUCLEOTIDE SEQUENCE [LARGE SCALE GENOMIC DNA]</scope>
    <source>
        <strain evidence="2 3">RO10H11247</strain>
    </source>
</reference>
<comment type="caution">
    <text evidence="2">The sequence shown here is derived from an EMBL/GenBank/DDBJ whole genome shotgun (WGS) entry which is preliminary data.</text>
</comment>
<organism evidence="2 3">
    <name type="scientific">Puccinia sorghi</name>
    <dbReference type="NCBI Taxonomy" id="27349"/>
    <lineage>
        <taxon>Eukaryota</taxon>
        <taxon>Fungi</taxon>
        <taxon>Dikarya</taxon>
        <taxon>Basidiomycota</taxon>
        <taxon>Pucciniomycotina</taxon>
        <taxon>Pucciniomycetes</taxon>
        <taxon>Pucciniales</taxon>
        <taxon>Pucciniaceae</taxon>
        <taxon>Puccinia</taxon>
    </lineage>
</organism>
<dbReference type="Pfam" id="PF22936">
    <property type="entry name" value="Pol_BBD"/>
    <property type="match status" value="1"/>
</dbReference>
<evidence type="ECO:0000313" key="2">
    <source>
        <dbReference type="EMBL" id="KNZ51193.1"/>
    </source>
</evidence>
<name>A0A0L6URL2_9BASI</name>
<proteinExistence type="predicted"/>
<evidence type="ECO:0000259" key="1">
    <source>
        <dbReference type="Pfam" id="PF22936"/>
    </source>
</evidence>
<gene>
    <name evidence="2" type="ORF">VP01_4053g3</name>
</gene>
<keyword evidence="3" id="KW-1185">Reference proteome</keyword>